<proteinExistence type="inferred from homology"/>
<dbReference type="InterPro" id="IPR036396">
    <property type="entry name" value="Cyt_P450_sf"/>
</dbReference>
<feature type="transmembrane region" description="Helical" evidence="14">
    <location>
        <begin position="57"/>
        <end position="78"/>
    </location>
</feature>
<comment type="subcellular location">
    <subcellularLocation>
        <location evidence="2">Membrane</location>
    </subcellularLocation>
</comment>
<name>A0AAD7F8A0_9AGAR</name>
<keyword evidence="12 14" id="KW-0472">Membrane</keyword>
<dbReference type="AlphaFoldDB" id="A0AAD7F8A0"/>
<comment type="caution">
    <text evidence="15">The sequence shown here is derived from an EMBL/GenBank/DDBJ whole genome shotgun (WGS) entry which is preliminary data.</text>
</comment>
<protein>
    <submittedName>
        <fullName evidence="15">Cytochrome P450</fullName>
    </submittedName>
</protein>
<keyword evidence="16" id="KW-1185">Reference proteome</keyword>
<accession>A0AAD7F8A0</accession>
<sequence>MYISFQNAVFSAVFCGLTSHLLFNKFEDRHLTLLSRLLVILPLFPAALFLSHYTSPFSALCVAYATCYTTLLTSIACYRLSPFHPLSKYPGPILARLSKWWSIYQTYTGKTHTTYLELHRKYGRVVRTGPNEVSICDVSAIQPVLGADGLPKGPIWEGRRSQNTSYYALIGVRETAEHLQPFNTSHVKAYEPILRARLDQLVTTLQSKGDSSTPIDLAEWFSFFAFGGGFELMSEGDVHGAWKILQDGLRVQAFTQHLPWAAPFFYRLPGMAVSAAKLRAFIGRIAKTRVERKAALMGEDLSSHLLGENDSSREAPPFTQYVPDAFLAVVAGSDTTVCSLVSSSSSQVDDAQGDGSDLRNEIDDAFTPKQPRRPMDDISQLATLPLLNAISP</sequence>
<evidence type="ECO:0000256" key="5">
    <source>
        <dbReference type="ARBA" id="ARBA00022617"/>
    </source>
</evidence>
<keyword evidence="6 14" id="KW-0812">Transmembrane</keyword>
<keyword evidence="7" id="KW-0479">Metal-binding</keyword>
<evidence type="ECO:0000256" key="3">
    <source>
        <dbReference type="ARBA" id="ARBA00004721"/>
    </source>
</evidence>
<feature type="transmembrane region" description="Helical" evidence="14">
    <location>
        <begin position="31"/>
        <end position="51"/>
    </location>
</feature>
<dbReference type="GO" id="GO:0016705">
    <property type="term" value="F:oxidoreductase activity, acting on paired donors, with incorporation or reduction of molecular oxygen"/>
    <property type="evidence" value="ECO:0007669"/>
    <property type="project" value="InterPro"/>
</dbReference>
<evidence type="ECO:0000256" key="4">
    <source>
        <dbReference type="ARBA" id="ARBA00010617"/>
    </source>
</evidence>
<evidence type="ECO:0000256" key="8">
    <source>
        <dbReference type="ARBA" id="ARBA00022989"/>
    </source>
</evidence>
<keyword evidence="11" id="KW-0503">Monooxygenase</keyword>
<keyword evidence="8 14" id="KW-1133">Transmembrane helix</keyword>
<evidence type="ECO:0000256" key="11">
    <source>
        <dbReference type="ARBA" id="ARBA00023033"/>
    </source>
</evidence>
<gene>
    <name evidence="15" type="ORF">FB45DRAFT_966399</name>
</gene>
<dbReference type="Gene3D" id="1.10.630.10">
    <property type="entry name" value="Cytochrome P450"/>
    <property type="match status" value="1"/>
</dbReference>
<evidence type="ECO:0000256" key="9">
    <source>
        <dbReference type="ARBA" id="ARBA00023002"/>
    </source>
</evidence>
<keyword evidence="5" id="KW-0349">Heme</keyword>
<feature type="transmembrane region" description="Helical" evidence="14">
    <location>
        <begin position="6"/>
        <end position="24"/>
    </location>
</feature>
<evidence type="ECO:0000256" key="13">
    <source>
        <dbReference type="SAM" id="MobiDB-lite"/>
    </source>
</evidence>
<keyword evidence="10" id="KW-0408">Iron</keyword>
<evidence type="ECO:0000256" key="1">
    <source>
        <dbReference type="ARBA" id="ARBA00001971"/>
    </source>
</evidence>
<feature type="compositionally biased region" description="Low complexity" evidence="13">
    <location>
        <begin position="343"/>
        <end position="355"/>
    </location>
</feature>
<dbReference type="GO" id="GO:0016020">
    <property type="term" value="C:membrane"/>
    <property type="evidence" value="ECO:0007669"/>
    <property type="project" value="UniProtKB-SubCell"/>
</dbReference>
<organism evidence="15 16">
    <name type="scientific">Roridomyces roridus</name>
    <dbReference type="NCBI Taxonomy" id="1738132"/>
    <lineage>
        <taxon>Eukaryota</taxon>
        <taxon>Fungi</taxon>
        <taxon>Dikarya</taxon>
        <taxon>Basidiomycota</taxon>
        <taxon>Agaricomycotina</taxon>
        <taxon>Agaricomycetes</taxon>
        <taxon>Agaricomycetidae</taxon>
        <taxon>Agaricales</taxon>
        <taxon>Marasmiineae</taxon>
        <taxon>Mycenaceae</taxon>
        <taxon>Roridomyces</taxon>
    </lineage>
</organism>
<evidence type="ECO:0000256" key="6">
    <source>
        <dbReference type="ARBA" id="ARBA00022692"/>
    </source>
</evidence>
<evidence type="ECO:0000256" key="10">
    <source>
        <dbReference type="ARBA" id="ARBA00023004"/>
    </source>
</evidence>
<dbReference type="PANTHER" id="PTHR24305:SF166">
    <property type="entry name" value="CYTOCHROME P450 12A4, MITOCHONDRIAL-RELATED"/>
    <property type="match status" value="1"/>
</dbReference>
<dbReference type="SUPFAM" id="SSF48264">
    <property type="entry name" value="Cytochrome P450"/>
    <property type="match status" value="1"/>
</dbReference>
<evidence type="ECO:0000256" key="2">
    <source>
        <dbReference type="ARBA" id="ARBA00004370"/>
    </source>
</evidence>
<keyword evidence="9" id="KW-0560">Oxidoreductase</keyword>
<dbReference type="PANTHER" id="PTHR24305">
    <property type="entry name" value="CYTOCHROME P450"/>
    <property type="match status" value="1"/>
</dbReference>
<dbReference type="Proteomes" id="UP001221142">
    <property type="component" value="Unassembled WGS sequence"/>
</dbReference>
<feature type="region of interest" description="Disordered" evidence="13">
    <location>
        <begin position="343"/>
        <end position="378"/>
    </location>
</feature>
<evidence type="ECO:0000256" key="7">
    <source>
        <dbReference type="ARBA" id="ARBA00022723"/>
    </source>
</evidence>
<dbReference type="EMBL" id="JARKIF010000227">
    <property type="protein sequence ID" value="KAJ7602428.1"/>
    <property type="molecule type" value="Genomic_DNA"/>
</dbReference>
<comment type="similarity">
    <text evidence="4">Belongs to the cytochrome P450 family.</text>
</comment>
<comment type="cofactor">
    <cofactor evidence="1">
        <name>heme</name>
        <dbReference type="ChEBI" id="CHEBI:30413"/>
    </cofactor>
</comment>
<comment type="pathway">
    <text evidence="3">Secondary metabolite biosynthesis; terpenoid biosynthesis.</text>
</comment>
<dbReference type="GO" id="GO:0020037">
    <property type="term" value="F:heme binding"/>
    <property type="evidence" value="ECO:0007669"/>
    <property type="project" value="InterPro"/>
</dbReference>
<dbReference type="InterPro" id="IPR050121">
    <property type="entry name" value="Cytochrome_P450_monoxygenase"/>
</dbReference>
<dbReference type="GO" id="GO:0004497">
    <property type="term" value="F:monooxygenase activity"/>
    <property type="evidence" value="ECO:0007669"/>
    <property type="project" value="UniProtKB-KW"/>
</dbReference>
<evidence type="ECO:0000256" key="14">
    <source>
        <dbReference type="SAM" id="Phobius"/>
    </source>
</evidence>
<evidence type="ECO:0000313" key="15">
    <source>
        <dbReference type="EMBL" id="KAJ7602428.1"/>
    </source>
</evidence>
<evidence type="ECO:0000313" key="16">
    <source>
        <dbReference type="Proteomes" id="UP001221142"/>
    </source>
</evidence>
<evidence type="ECO:0000256" key="12">
    <source>
        <dbReference type="ARBA" id="ARBA00023136"/>
    </source>
</evidence>
<reference evidence="15" key="1">
    <citation type="submission" date="2023-03" db="EMBL/GenBank/DDBJ databases">
        <title>Massive genome expansion in bonnet fungi (Mycena s.s.) driven by repeated elements and novel gene families across ecological guilds.</title>
        <authorList>
            <consortium name="Lawrence Berkeley National Laboratory"/>
            <person name="Harder C.B."/>
            <person name="Miyauchi S."/>
            <person name="Viragh M."/>
            <person name="Kuo A."/>
            <person name="Thoen E."/>
            <person name="Andreopoulos B."/>
            <person name="Lu D."/>
            <person name="Skrede I."/>
            <person name="Drula E."/>
            <person name="Henrissat B."/>
            <person name="Morin E."/>
            <person name="Kohler A."/>
            <person name="Barry K."/>
            <person name="LaButti K."/>
            <person name="Morin E."/>
            <person name="Salamov A."/>
            <person name="Lipzen A."/>
            <person name="Mereny Z."/>
            <person name="Hegedus B."/>
            <person name="Baldrian P."/>
            <person name="Stursova M."/>
            <person name="Weitz H."/>
            <person name="Taylor A."/>
            <person name="Grigoriev I.V."/>
            <person name="Nagy L.G."/>
            <person name="Martin F."/>
            <person name="Kauserud H."/>
        </authorList>
    </citation>
    <scope>NUCLEOTIDE SEQUENCE</scope>
    <source>
        <strain evidence="15">9284</strain>
    </source>
</reference>
<dbReference type="GO" id="GO:0005506">
    <property type="term" value="F:iron ion binding"/>
    <property type="evidence" value="ECO:0007669"/>
    <property type="project" value="InterPro"/>
</dbReference>